<evidence type="ECO:0000313" key="1">
    <source>
        <dbReference type="EMBL" id="JAD49366.1"/>
    </source>
</evidence>
<organism evidence="1">
    <name type="scientific">Arundo donax</name>
    <name type="common">Giant reed</name>
    <name type="synonym">Donax arundinaceus</name>
    <dbReference type="NCBI Taxonomy" id="35708"/>
    <lineage>
        <taxon>Eukaryota</taxon>
        <taxon>Viridiplantae</taxon>
        <taxon>Streptophyta</taxon>
        <taxon>Embryophyta</taxon>
        <taxon>Tracheophyta</taxon>
        <taxon>Spermatophyta</taxon>
        <taxon>Magnoliopsida</taxon>
        <taxon>Liliopsida</taxon>
        <taxon>Poales</taxon>
        <taxon>Poaceae</taxon>
        <taxon>PACMAD clade</taxon>
        <taxon>Arundinoideae</taxon>
        <taxon>Arundineae</taxon>
        <taxon>Arundo</taxon>
    </lineage>
</organism>
<dbReference type="EMBL" id="GBRH01248529">
    <property type="protein sequence ID" value="JAD49366.1"/>
    <property type="molecule type" value="Transcribed_RNA"/>
</dbReference>
<name>A0A0A9ADZ7_ARUDO</name>
<reference evidence="1" key="1">
    <citation type="submission" date="2014-09" db="EMBL/GenBank/DDBJ databases">
        <authorList>
            <person name="Magalhaes I.L.F."/>
            <person name="Oliveira U."/>
            <person name="Santos F.R."/>
            <person name="Vidigal T.H.D.A."/>
            <person name="Brescovit A.D."/>
            <person name="Santos A.J."/>
        </authorList>
    </citation>
    <scope>NUCLEOTIDE SEQUENCE</scope>
    <source>
        <tissue evidence="1">Shoot tissue taken approximately 20 cm above the soil surface</tissue>
    </source>
</reference>
<protein>
    <submittedName>
        <fullName evidence="1">Uncharacterized protein</fullName>
    </submittedName>
</protein>
<reference evidence="1" key="2">
    <citation type="journal article" date="2015" name="Data Brief">
        <title>Shoot transcriptome of the giant reed, Arundo donax.</title>
        <authorList>
            <person name="Barrero R.A."/>
            <person name="Guerrero F.D."/>
            <person name="Moolhuijzen P."/>
            <person name="Goolsby J.A."/>
            <person name="Tidwell J."/>
            <person name="Bellgard S.E."/>
            <person name="Bellgard M.I."/>
        </authorList>
    </citation>
    <scope>NUCLEOTIDE SEQUENCE</scope>
    <source>
        <tissue evidence="1">Shoot tissue taken approximately 20 cm above the soil surface</tissue>
    </source>
</reference>
<proteinExistence type="predicted"/>
<dbReference type="AlphaFoldDB" id="A0A0A9ADZ7"/>
<sequence>MLQSALLYNSSCIVSTCIFDCTTSLGRDNLNIGPANQILRASHYRGK</sequence>
<accession>A0A0A9ADZ7</accession>